<gene>
    <name evidence="2" type="ORF">AADV58_04165</name>
</gene>
<keyword evidence="1" id="KW-1133">Transmembrane helix</keyword>
<keyword evidence="1" id="KW-0472">Membrane</keyword>
<organism evidence="2 3">
    <name type="scientific">Azonexus hydrophilus</name>
    <dbReference type="NCBI Taxonomy" id="418702"/>
    <lineage>
        <taxon>Bacteria</taxon>
        <taxon>Pseudomonadati</taxon>
        <taxon>Pseudomonadota</taxon>
        <taxon>Betaproteobacteria</taxon>
        <taxon>Rhodocyclales</taxon>
        <taxon>Azonexaceae</taxon>
        <taxon>Azonexus</taxon>
    </lineage>
</organism>
<dbReference type="Pfam" id="PF16872">
    <property type="entry name" value="putAbiC"/>
    <property type="match status" value="1"/>
</dbReference>
<dbReference type="Proteomes" id="UP001479520">
    <property type="component" value="Chromosome"/>
</dbReference>
<dbReference type="EMBL" id="CP151406">
    <property type="protein sequence ID" value="WZJ22358.1"/>
    <property type="molecule type" value="Genomic_DNA"/>
</dbReference>
<feature type="transmembrane region" description="Helical" evidence="1">
    <location>
        <begin position="20"/>
        <end position="45"/>
    </location>
</feature>
<keyword evidence="3" id="KW-1185">Reference proteome</keyword>
<evidence type="ECO:0000313" key="2">
    <source>
        <dbReference type="EMBL" id="WZJ22358.1"/>
    </source>
</evidence>
<dbReference type="InterPro" id="IPR031709">
    <property type="entry name" value="PutAbiC"/>
</dbReference>
<feature type="transmembrane region" description="Helical" evidence="1">
    <location>
        <begin position="65"/>
        <end position="84"/>
    </location>
</feature>
<evidence type="ECO:0000256" key="1">
    <source>
        <dbReference type="SAM" id="Phobius"/>
    </source>
</evidence>
<sequence>MKEGRANSLAEFLSENSVGILVGVQAVAVIAAIVVGGSYALFFWGESASSDPEQWGQLGDYLGGVLNPVFGFLSVFALLVALVLQTRELRLSRQSVQIANRELELSRRAQADSAGALDLQNKAIRKQSLEQTFFAWLGTYREALNEIVYIKKDGTLSGRQALLAIRNDLLAVEQINAGTFYHPYDDDWFPHPLVAPLEGAGLDSYLEVRAEHNSLVASAARKTWEILYARYENSLGSPFRVLYRLIKWIDQQDMSQEDKWLYVGIIRSQLSWIEMVFLFFNGMSDKGSNFKKFIERYAIFDNFTTHTDKLLTILKECPMDSVGYKQAAFSSEEARRAMAEEHQ</sequence>
<name>A0ABZ2XID0_9RHOO</name>
<protein>
    <submittedName>
        <fullName evidence="2">Phage abortive infection protein</fullName>
    </submittedName>
</protein>
<evidence type="ECO:0000313" key="3">
    <source>
        <dbReference type="Proteomes" id="UP001479520"/>
    </source>
</evidence>
<reference evidence="2 3" key="1">
    <citation type="submission" date="2024-04" db="EMBL/GenBank/DDBJ databases">
        <title>Dissimilatory iodate-reducing microorganisms contribute to the enrichment of iodine in groundwater.</title>
        <authorList>
            <person name="Jiang Z."/>
        </authorList>
    </citation>
    <scope>NUCLEOTIDE SEQUENCE [LARGE SCALE GENOMIC DNA]</scope>
    <source>
        <strain evidence="2 3">NCP973</strain>
    </source>
</reference>
<dbReference type="RefSeq" id="WP_341744158.1">
    <property type="nucleotide sequence ID" value="NZ_CP151406.1"/>
</dbReference>
<accession>A0ABZ2XID0</accession>
<keyword evidence="1" id="KW-0812">Transmembrane</keyword>
<proteinExistence type="predicted"/>